<evidence type="ECO:0000256" key="2">
    <source>
        <dbReference type="ARBA" id="ARBA00023002"/>
    </source>
</evidence>
<comment type="similarity">
    <text evidence="1 3 5">Belongs to the aldehyde dehydrogenase family.</text>
</comment>
<name>A0ABS2MSF8_9FIRM</name>
<accession>A0ABS2MSF8</accession>
<evidence type="ECO:0000256" key="5">
    <source>
        <dbReference type="RuleBase" id="RU003345"/>
    </source>
</evidence>
<dbReference type="InterPro" id="IPR029510">
    <property type="entry name" value="Ald_DH_CS_GLU"/>
</dbReference>
<keyword evidence="8" id="KW-1185">Reference proteome</keyword>
<proteinExistence type="inferred from homology"/>
<dbReference type="EMBL" id="JAFBDT010000014">
    <property type="protein sequence ID" value="MBM7562232.1"/>
    <property type="molecule type" value="Genomic_DNA"/>
</dbReference>
<evidence type="ECO:0000256" key="3">
    <source>
        <dbReference type="PIRNR" id="PIRNR036492"/>
    </source>
</evidence>
<dbReference type="RefSeq" id="WP_204664445.1">
    <property type="nucleotide sequence ID" value="NZ_JAFBDT010000014.1"/>
</dbReference>
<dbReference type="InterPro" id="IPR016161">
    <property type="entry name" value="Ald_DH/histidinol_DH"/>
</dbReference>
<dbReference type="GO" id="GO:0004029">
    <property type="term" value="F:aldehyde dehydrogenase (NAD+) activity"/>
    <property type="evidence" value="ECO:0007669"/>
    <property type="project" value="UniProtKB-EC"/>
</dbReference>
<dbReference type="PANTHER" id="PTHR43570">
    <property type="entry name" value="ALDEHYDE DEHYDROGENASE"/>
    <property type="match status" value="1"/>
</dbReference>
<evidence type="ECO:0000313" key="8">
    <source>
        <dbReference type="Proteomes" id="UP000767854"/>
    </source>
</evidence>
<protein>
    <recommendedName>
        <fullName evidence="3">Aldehyde dehydrogenase</fullName>
    </recommendedName>
</protein>
<feature type="active site" evidence="4">
    <location>
        <position position="208"/>
    </location>
</feature>
<reference evidence="7 8" key="1">
    <citation type="submission" date="2021-01" db="EMBL/GenBank/DDBJ databases">
        <title>Genomic Encyclopedia of Type Strains, Phase IV (KMG-IV): sequencing the most valuable type-strain genomes for metagenomic binning, comparative biology and taxonomic classification.</title>
        <authorList>
            <person name="Goeker M."/>
        </authorList>
    </citation>
    <scope>NUCLEOTIDE SEQUENCE [LARGE SCALE GENOMIC DNA]</scope>
    <source>
        <strain evidence="7 8">DSM 24436</strain>
    </source>
</reference>
<comment type="caution">
    <text evidence="7">The sequence shown here is derived from an EMBL/GenBank/DDBJ whole genome shotgun (WGS) entry which is preliminary data.</text>
</comment>
<dbReference type="CDD" id="cd07136">
    <property type="entry name" value="ALDH_YwdH-P39616"/>
    <property type="match status" value="1"/>
</dbReference>
<dbReference type="InterPro" id="IPR016160">
    <property type="entry name" value="Ald_DH_CS_CYS"/>
</dbReference>
<dbReference type="PROSITE" id="PS00070">
    <property type="entry name" value="ALDEHYDE_DEHYDR_CYS"/>
    <property type="match status" value="1"/>
</dbReference>
<dbReference type="Gene3D" id="3.40.309.10">
    <property type="entry name" value="Aldehyde Dehydrogenase, Chain A, domain 2"/>
    <property type="match status" value="1"/>
</dbReference>
<dbReference type="PROSITE" id="PS00687">
    <property type="entry name" value="ALDEHYDE_DEHYDR_GLU"/>
    <property type="match status" value="1"/>
</dbReference>
<evidence type="ECO:0000313" key="7">
    <source>
        <dbReference type="EMBL" id="MBM7562232.1"/>
    </source>
</evidence>
<dbReference type="Pfam" id="PF00171">
    <property type="entry name" value="Aldedh"/>
    <property type="match status" value="1"/>
</dbReference>
<dbReference type="InterPro" id="IPR016163">
    <property type="entry name" value="Ald_DH_C"/>
</dbReference>
<dbReference type="SUPFAM" id="SSF53720">
    <property type="entry name" value="ALDH-like"/>
    <property type="match status" value="1"/>
</dbReference>
<feature type="domain" description="Aldehyde dehydrogenase" evidence="6">
    <location>
        <begin position="19"/>
        <end position="426"/>
    </location>
</feature>
<dbReference type="InterPro" id="IPR015590">
    <property type="entry name" value="Aldehyde_DH_dom"/>
</dbReference>
<evidence type="ECO:0000259" key="6">
    <source>
        <dbReference type="Pfam" id="PF00171"/>
    </source>
</evidence>
<evidence type="ECO:0000256" key="4">
    <source>
        <dbReference type="PROSITE-ProRule" id="PRU10007"/>
    </source>
</evidence>
<gene>
    <name evidence="7" type="ORF">JOC49_001775</name>
</gene>
<sequence length="454" mass="50457">MVKELLLEQNQYFETGVTRPVAFRIQQLELLKSAIEANEALILEALYKDLGKSAFEGYATEVGYVLSSIRHTIKNVKSWAQDRKVKTPLFLPFSKGVVKWEPLGKVLVVAPFNYPFQLLIEPLIGAIAAGNTVVLKPSERTPNTEAIVQKIMSETFPKSYVAVVTGDRTVMNELIHAPFDHIFFTGSDTVGRIVMRAAAEHLVPVTLELGGKSPVIVHEDAELELAARRIVWGKFLNAGQTCIAPDYVYVHEAVEHKFLEYVGQTLVDFFGGLPQKSPDYGRIVNEASVERLADLLDHSKVISGGQYDVSSRYMAPTVMKGVTWEDQVMAGEIFGPILPVMTYSDLEAVIEAIRQRPKPLAFYVFSESETVQAHLIENVSFGGGCVNDTISHLISPDMPFGGVGNSGMGAYHGFDSFKTFSHEKSVLYRSSKYDMKLLYPPYGNRLGWIKKVLK</sequence>
<organism evidence="7 8">
    <name type="scientific">Fusibacter tunisiensis</name>
    <dbReference type="NCBI Taxonomy" id="1008308"/>
    <lineage>
        <taxon>Bacteria</taxon>
        <taxon>Bacillati</taxon>
        <taxon>Bacillota</taxon>
        <taxon>Clostridia</taxon>
        <taxon>Eubacteriales</taxon>
        <taxon>Eubacteriales Family XII. Incertae Sedis</taxon>
        <taxon>Fusibacter</taxon>
    </lineage>
</organism>
<dbReference type="PIRSF" id="PIRSF036492">
    <property type="entry name" value="ALDH"/>
    <property type="match status" value="1"/>
</dbReference>
<dbReference type="Gene3D" id="3.40.605.10">
    <property type="entry name" value="Aldehyde Dehydrogenase, Chain A, domain 1"/>
    <property type="match status" value="1"/>
</dbReference>
<dbReference type="InterPro" id="IPR012394">
    <property type="entry name" value="Aldehyde_DH_NAD(P)"/>
</dbReference>
<dbReference type="Proteomes" id="UP000767854">
    <property type="component" value="Unassembled WGS sequence"/>
</dbReference>
<dbReference type="PANTHER" id="PTHR43570:SF16">
    <property type="entry name" value="ALDEHYDE DEHYDROGENASE TYPE III, ISOFORM Q"/>
    <property type="match status" value="1"/>
</dbReference>
<dbReference type="InterPro" id="IPR016162">
    <property type="entry name" value="Ald_DH_N"/>
</dbReference>
<keyword evidence="2 3" id="KW-0560">Oxidoreductase</keyword>
<evidence type="ECO:0000256" key="1">
    <source>
        <dbReference type="ARBA" id="ARBA00009986"/>
    </source>
</evidence>